<dbReference type="EMBL" id="CAEZYR010000055">
    <property type="protein sequence ID" value="CAB4747721.1"/>
    <property type="molecule type" value="Genomic_DNA"/>
</dbReference>
<dbReference type="PANTHER" id="PTHR30468">
    <property type="entry name" value="ALPHA-KETOGLUTARATE-DEPENDENT SULFONATE DIOXYGENASE"/>
    <property type="match status" value="1"/>
</dbReference>
<dbReference type="GO" id="GO:0000908">
    <property type="term" value="F:taurine dioxygenase activity"/>
    <property type="evidence" value="ECO:0007669"/>
    <property type="project" value="TreeGrafter"/>
</dbReference>
<dbReference type="InterPro" id="IPR051323">
    <property type="entry name" value="AtsK-like"/>
</dbReference>
<keyword evidence="4" id="KW-0560">Oxidoreductase</keyword>
<dbReference type="AlphaFoldDB" id="A0A6J6Z256"/>
<dbReference type="InterPro" id="IPR003819">
    <property type="entry name" value="TauD/TfdA-like"/>
</dbReference>
<dbReference type="EMBL" id="CAFABA010000008">
    <property type="protein sequence ID" value="CAB4815901.1"/>
    <property type="molecule type" value="Genomic_DNA"/>
</dbReference>
<dbReference type="PANTHER" id="PTHR30468:SF1">
    <property type="entry name" value="ALPHA-KETOGLUTARATE-DEPENDENT SULFONATE DIOXYGENASE"/>
    <property type="match status" value="1"/>
</dbReference>
<dbReference type="GO" id="GO:0006790">
    <property type="term" value="P:sulfur compound metabolic process"/>
    <property type="evidence" value="ECO:0007669"/>
    <property type="project" value="TreeGrafter"/>
</dbReference>
<evidence type="ECO:0000313" key="7">
    <source>
        <dbReference type="EMBL" id="CAB4747721.1"/>
    </source>
</evidence>
<dbReference type="Gene3D" id="3.60.130.10">
    <property type="entry name" value="Clavaminate synthase-like"/>
    <property type="match status" value="1"/>
</dbReference>
<accession>A0A6J6Z256</accession>
<feature type="domain" description="TauD/TfdA-like" evidence="6">
    <location>
        <begin position="13"/>
        <end position="255"/>
    </location>
</feature>
<evidence type="ECO:0000256" key="2">
    <source>
        <dbReference type="ARBA" id="ARBA00022723"/>
    </source>
</evidence>
<dbReference type="Pfam" id="PF02668">
    <property type="entry name" value="TauD"/>
    <property type="match status" value="1"/>
</dbReference>
<dbReference type="EMBL" id="CAFBMH010000040">
    <property type="protein sequence ID" value="CAB4908103.1"/>
    <property type="molecule type" value="Genomic_DNA"/>
</dbReference>
<evidence type="ECO:0000256" key="1">
    <source>
        <dbReference type="ARBA" id="ARBA00005896"/>
    </source>
</evidence>
<protein>
    <submittedName>
        <fullName evidence="8">Unannotated protein</fullName>
    </submittedName>
</protein>
<dbReference type="EMBL" id="CAFBOS010000076">
    <property type="protein sequence ID" value="CAB4996880.1"/>
    <property type="molecule type" value="Genomic_DNA"/>
</dbReference>
<dbReference type="SUPFAM" id="SSF51197">
    <property type="entry name" value="Clavaminate synthase-like"/>
    <property type="match status" value="1"/>
</dbReference>
<comment type="similarity">
    <text evidence="1">Belongs to the TfdA dioxygenase family.</text>
</comment>
<keyword evidence="2" id="KW-0479">Metal-binding</keyword>
<evidence type="ECO:0000256" key="4">
    <source>
        <dbReference type="ARBA" id="ARBA00023002"/>
    </source>
</evidence>
<dbReference type="GO" id="GO:0046872">
    <property type="term" value="F:metal ion binding"/>
    <property type="evidence" value="ECO:0007669"/>
    <property type="project" value="UniProtKB-KW"/>
</dbReference>
<keyword evidence="5" id="KW-0408">Iron</keyword>
<evidence type="ECO:0000313" key="9">
    <source>
        <dbReference type="EMBL" id="CAB4908103.1"/>
    </source>
</evidence>
<gene>
    <name evidence="7" type="ORF">UFOPK2754_01617</name>
    <name evidence="8" type="ORF">UFOPK3139_00349</name>
    <name evidence="9" type="ORF">UFOPK3543_01294</name>
    <name evidence="10" type="ORF">UFOPK3967_01389</name>
</gene>
<evidence type="ECO:0000313" key="8">
    <source>
        <dbReference type="EMBL" id="CAB4815901.1"/>
    </source>
</evidence>
<evidence type="ECO:0000259" key="6">
    <source>
        <dbReference type="Pfam" id="PF02668"/>
    </source>
</evidence>
<evidence type="ECO:0000256" key="3">
    <source>
        <dbReference type="ARBA" id="ARBA00022964"/>
    </source>
</evidence>
<keyword evidence="3" id="KW-0223">Dioxygenase</keyword>
<sequence>MKMTDASPTLGVVVQDTDVRAPFTADEVDALRDALDSRHLLVFRDQSLTPEEQLTFVARFGPLCAERQLWSYVSNSRPDGIVRDGALRFHSDFAFAREAVLAISLYSVEVPQSGAPTIFANAVRAAAILPQALRDRVEHATVRNIYDFHWPDDQRIREHQMRPGMPFHDHPLLGRHPRTGATVVQANEMHTDRVLDVEPDESESLLDAIYAVLYADENRYVHDWRVGDLVLWDNIALHHGRPAFERTEARTLQRVALGNYTPTELVPNLAQLLGR</sequence>
<name>A0A6J6Z256_9ZZZZ</name>
<proteinExistence type="inferred from homology"/>
<evidence type="ECO:0000313" key="10">
    <source>
        <dbReference type="EMBL" id="CAB4996880.1"/>
    </source>
</evidence>
<reference evidence="8" key="1">
    <citation type="submission" date="2020-05" db="EMBL/GenBank/DDBJ databases">
        <authorList>
            <person name="Chiriac C."/>
            <person name="Salcher M."/>
            <person name="Ghai R."/>
            <person name="Kavagutti S V."/>
        </authorList>
    </citation>
    <scope>NUCLEOTIDE SEQUENCE</scope>
</reference>
<organism evidence="8">
    <name type="scientific">freshwater metagenome</name>
    <dbReference type="NCBI Taxonomy" id="449393"/>
    <lineage>
        <taxon>unclassified sequences</taxon>
        <taxon>metagenomes</taxon>
        <taxon>ecological metagenomes</taxon>
    </lineage>
</organism>
<evidence type="ECO:0000256" key="5">
    <source>
        <dbReference type="ARBA" id="ARBA00023004"/>
    </source>
</evidence>
<dbReference type="GO" id="GO:0005737">
    <property type="term" value="C:cytoplasm"/>
    <property type="evidence" value="ECO:0007669"/>
    <property type="project" value="TreeGrafter"/>
</dbReference>
<dbReference type="InterPro" id="IPR042098">
    <property type="entry name" value="TauD-like_sf"/>
</dbReference>